<evidence type="ECO:0000256" key="1">
    <source>
        <dbReference type="SAM" id="MobiDB-lite"/>
    </source>
</evidence>
<name>A0A077WU25_9FUNG</name>
<dbReference type="AlphaFoldDB" id="A0A077WU25"/>
<feature type="compositionally biased region" description="Polar residues" evidence="1">
    <location>
        <begin position="47"/>
        <end position="75"/>
    </location>
</feature>
<dbReference type="OrthoDB" id="2276701at2759"/>
<gene>
    <name evidence="2" type="ORF">LRAMOSA11285</name>
</gene>
<proteinExistence type="predicted"/>
<sequence>MFFFRKKKRPSVKNISQDKTTYPLPTTRLISKRNLRTAVDKTTISASDISVPPSCSSTETDNSHSTRSLVSSLENLSHESSRNADDAVVGNKDQDDDQRSIATCSESVATMPAHTVSIEDEGEQCISSNVSMMSLGQNDSMQQDREPTLSTSAGTTAIEEVLLKDDCSSPEDLIIDRCRAAQAPTVTEEEKPIASINHIPYNDNNSPSNRTSGIPRLRLSASTIPSPRVSIANNKTATSHIPIRKMHASSFNNPITPSSANNRFTTGQCRSGRLVCGTRLPVRRA</sequence>
<evidence type="ECO:0000313" key="2">
    <source>
        <dbReference type="EMBL" id="CDS10799.1"/>
    </source>
</evidence>
<protein>
    <submittedName>
        <fullName evidence="2">Uncharacterized protein</fullName>
    </submittedName>
</protein>
<organism evidence="2">
    <name type="scientific">Lichtheimia ramosa</name>
    <dbReference type="NCBI Taxonomy" id="688394"/>
    <lineage>
        <taxon>Eukaryota</taxon>
        <taxon>Fungi</taxon>
        <taxon>Fungi incertae sedis</taxon>
        <taxon>Mucoromycota</taxon>
        <taxon>Mucoromycotina</taxon>
        <taxon>Mucoromycetes</taxon>
        <taxon>Mucorales</taxon>
        <taxon>Lichtheimiaceae</taxon>
        <taxon>Lichtheimia</taxon>
    </lineage>
</organism>
<accession>A0A077WU25</accession>
<feature type="compositionally biased region" description="Basic and acidic residues" evidence="1">
    <location>
        <begin position="76"/>
        <end position="85"/>
    </location>
</feature>
<feature type="region of interest" description="Disordered" evidence="1">
    <location>
        <begin position="1"/>
        <end position="21"/>
    </location>
</feature>
<reference evidence="2" key="1">
    <citation type="journal article" date="2014" name="Genome Announc.">
        <title>De novo whole-genome sequence and genome annotation of Lichtheimia ramosa.</title>
        <authorList>
            <person name="Linde J."/>
            <person name="Schwartze V."/>
            <person name="Binder U."/>
            <person name="Lass-Florl C."/>
            <person name="Voigt K."/>
            <person name="Horn F."/>
        </authorList>
    </citation>
    <scope>NUCLEOTIDE SEQUENCE</scope>
    <source>
        <strain evidence="2">JMRC FSU:6197</strain>
    </source>
</reference>
<feature type="compositionally biased region" description="Basic residues" evidence="1">
    <location>
        <begin position="1"/>
        <end position="11"/>
    </location>
</feature>
<feature type="region of interest" description="Disordered" evidence="1">
    <location>
        <begin position="47"/>
        <end position="100"/>
    </location>
</feature>
<dbReference type="EMBL" id="LK023341">
    <property type="protein sequence ID" value="CDS10799.1"/>
    <property type="molecule type" value="Genomic_DNA"/>
</dbReference>